<protein>
    <submittedName>
        <fullName evidence="1">Uncharacterized protein</fullName>
    </submittedName>
</protein>
<gene>
    <name evidence="1" type="ORF">UFOVP405_44</name>
</gene>
<accession>A0A6J5M0Z1</accession>
<sequence>MSLNTILSISESVGINDHRFVGQLVSRNQRISTSEVLTVVPFEFDMQPMNYLLYSQNRVLLNSLRIPDKALEQYLNFGATGWNNYIAYQGDMTPVQIAACDWQTSSANKTLVLGDLPAISSTAYIVRAGDFCQVGRYAYIATADVQRGGGSTVNIPVHRNLIDALVSPVAAVIGQYGNTISLGGSVYVGVTFPVILRDYPTYTLMPFANDSYIQWAGSFRAFESVL</sequence>
<name>A0A6J5M0Z1_9CAUD</name>
<proteinExistence type="predicted"/>
<reference evidence="1" key="1">
    <citation type="submission" date="2020-04" db="EMBL/GenBank/DDBJ databases">
        <authorList>
            <person name="Chiriac C."/>
            <person name="Salcher M."/>
            <person name="Ghai R."/>
            <person name="Kavagutti S V."/>
        </authorList>
    </citation>
    <scope>NUCLEOTIDE SEQUENCE</scope>
</reference>
<evidence type="ECO:0000313" key="1">
    <source>
        <dbReference type="EMBL" id="CAB4140454.1"/>
    </source>
</evidence>
<organism evidence="1">
    <name type="scientific">uncultured Caudovirales phage</name>
    <dbReference type="NCBI Taxonomy" id="2100421"/>
    <lineage>
        <taxon>Viruses</taxon>
        <taxon>Duplodnaviria</taxon>
        <taxon>Heunggongvirae</taxon>
        <taxon>Uroviricota</taxon>
        <taxon>Caudoviricetes</taxon>
        <taxon>Peduoviridae</taxon>
        <taxon>Maltschvirus</taxon>
        <taxon>Maltschvirus maltsch</taxon>
    </lineage>
</organism>
<dbReference type="EMBL" id="LR796378">
    <property type="protein sequence ID" value="CAB4140454.1"/>
    <property type="molecule type" value="Genomic_DNA"/>
</dbReference>